<evidence type="ECO:0000313" key="2">
    <source>
        <dbReference type="EMBL" id="OWZ04431.1"/>
    </source>
</evidence>
<feature type="domain" description="Integrase catalytic" evidence="1">
    <location>
        <begin position="1"/>
        <end position="135"/>
    </location>
</feature>
<dbReference type="EMBL" id="NBNE01004971">
    <property type="protein sequence ID" value="OWZ04431.1"/>
    <property type="molecule type" value="Genomic_DNA"/>
</dbReference>
<gene>
    <name evidence="2" type="ORF">PHMEG_00023672</name>
</gene>
<dbReference type="InterPro" id="IPR036397">
    <property type="entry name" value="RNaseH_sf"/>
</dbReference>
<dbReference type="OrthoDB" id="413122at2759"/>
<comment type="caution">
    <text evidence="2">The sequence shown here is derived from an EMBL/GenBank/DDBJ whole genome shotgun (WGS) entry which is preliminary data.</text>
</comment>
<dbReference type="InterPro" id="IPR012337">
    <property type="entry name" value="RNaseH-like_sf"/>
</dbReference>
<name>A0A225VFT7_9STRA</name>
<dbReference type="InterPro" id="IPR050951">
    <property type="entry name" value="Retrovirus_Pol_polyprotein"/>
</dbReference>
<proteinExistence type="predicted"/>
<dbReference type="Gene3D" id="3.30.420.10">
    <property type="entry name" value="Ribonuclease H-like superfamily/Ribonuclease H"/>
    <property type="match status" value="2"/>
</dbReference>
<protein>
    <submittedName>
        <fullName evidence="2">Gag-pol fusion protein</fullName>
    </submittedName>
</protein>
<dbReference type="GO" id="GO:0003676">
    <property type="term" value="F:nucleic acid binding"/>
    <property type="evidence" value="ECO:0007669"/>
    <property type="project" value="InterPro"/>
</dbReference>
<accession>A0A225VFT7</accession>
<evidence type="ECO:0000259" key="1">
    <source>
        <dbReference type="PROSITE" id="PS50994"/>
    </source>
</evidence>
<dbReference type="SUPFAM" id="SSF53098">
    <property type="entry name" value="Ribonuclease H-like"/>
    <property type="match status" value="1"/>
</dbReference>
<evidence type="ECO:0000313" key="3">
    <source>
        <dbReference type="Proteomes" id="UP000198211"/>
    </source>
</evidence>
<sequence>MPVQDLTRRVSLVVIDAIGPLVTTPRGNKNILAFADYFTRWMEAFLVKTLDAVTPNFISFYETLGIKKRFGAAYHTQTQGLVERFNGTLLGMLRMFVGETHEGWDLYIPKMLFAYRTSYHEALMDSPFSNLYGRDPILLLDLAFLSISPEWKLPLIGGSCSGLCTHGERQLLKAQGRHERRPEGQEAVAFAVGEAVWIYQYFRAWRGERKTKKLAFSGHGSY</sequence>
<keyword evidence="3" id="KW-1185">Reference proteome</keyword>
<dbReference type="GO" id="GO:0015074">
    <property type="term" value="P:DNA integration"/>
    <property type="evidence" value="ECO:0007669"/>
    <property type="project" value="InterPro"/>
</dbReference>
<dbReference type="AlphaFoldDB" id="A0A225VFT7"/>
<dbReference type="PANTHER" id="PTHR37984">
    <property type="entry name" value="PROTEIN CBG26694"/>
    <property type="match status" value="1"/>
</dbReference>
<dbReference type="InterPro" id="IPR001584">
    <property type="entry name" value="Integrase_cat-core"/>
</dbReference>
<dbReference type="STRING" id="4795.A0A225VFT7"/>
<dbReference type="PROSITE" id="PS50994">
    <property type="entry name" value="INTEGRASE"/>
    <property type="match status" value="1"/>
</dbReference>
<organism evidence="2 3">
    <name type="scientific">Phytophthora megakarya</name>
    <dbReference type="NCBI Taxonomy" id="4795"/>
    <lineage>
        <taxon>Eukaryota</taxon>
        <taxon>Sar</taxon>
        <taxon>Stramenopiles</taxon>
        <taxon>Oomycota</taxon>
        <taxon>Peronosporomycetes</taxon>
        <taxon>Peronosporales</taxon>
        <taxon>Peronosporaceae</taxon>
        <taxon>Phytophthora</taxon>
    </lineage>
</organism>
<dbReference type="PANTHER" id="PTHR37984:SF5">
    <property type="entry name" value="PROTEIN NYNRIN-LIKE"/>
    <property type="match status" value="1"/>
</dbReference>
<reference evidence="3" key="1">
    <citation type="submission" date="2017-03" db="EMBL/GenBank/DDBJ databases">
        <title>Phytopthora megakarya and P. palmivora, two closely related causual agents of cacao black pod achieved similar genome size and gene model numbers by different mechanisms.</title>
        <authorList>
            <person name="Ali S."/>
            <person name="Shao J."/>
            <person name="Larry D.J."/>
            <person name="Kronmiller B."/>
            <person name="Shen D."/>
            <person name="Strem M.D."/>
            <person name="Melnick R.L."/>
            <person name="Guiltinan M.J."/>
            <person name="Tyler B.M."/>
            <person name="Meinhardt L.W."/>
            <person name="Bailey B.A."/>
        </authorList>
    </citation>
    <scope>NUCLEOTIDE SEQUENCE [LARGE SCALE GENOMIC DNA]</scope>
    <source>
        <strain evidence="3">zdho120</strain>
    </source>
</reference>
<dbReference type="Proteomes" id="UP000198211">
    <property type="component" value="Unassembled WGS sequence"/>
</dbReference>